<dbReference type="PANTHER" id="PTHR22945">
    <property type="entry name" value="SERPENTINE RECEPTOR, CLASS D DELTA"/>
    <property type="match status" value="1"/>
</dbReference>
<evidence type="ECO:0000313" key="6">
    <source>
        <dbReference type="EnsemblMetazoa" id="PPA43178.1"/>
    </source>
</evidence>
<protein>
    <submittedName>
        <fullName evidence="6">G protein-coupled receptor</fullName>
    </submittedName>
</protein>
<dbReference type="InterPro" id="IPR019421">
    <property type="entry name" value="7TM_GPCR_serpentine_rcpt_Srd"/>
</dbReference>
<name>A0A2A6CE47_PRIPA</name>
<keyword evidence="7" id="KW-1185">Reference proteome</keyword>
<evidence type="ECO:0000256" key="1">
    <source>
        <dbReference type="ARBA" id="ARBA00004141"/>
    </source>
</evidence>
<reference evidence="7" key="1">
    <citation type="journal article" date="2008" name="Nat. Genet.">
        <title>The Pristionchus pacificus genome provides a unique perspective on nematode lifestyle and parasitism.</title>
        <authorList>
            <person name="Dieterich C."/>
            <person name="Clifton S.W."/>
            <person name="Schuster L.N."/>
            <person name="Chinwalla A."/>
            <person name="Delehaunty K."/>
            <person name="Dinkelacker I."/>
            <person name="Fulton L."/>
            <person name="Fulton R."/>
            <person name="Godfrey J."/>
            <person name="Minx P."/>
            <person name="Mitreva M."/>
            <person name="Roeseler W."/>
            <person name="Tian H."/>
            <person name="Witte H."/>
            <person name="Yang S.P."/>
            <person name="Wilson R.K."/>
            <person name="Sommer R.J."/>
        </authorList>
    </citation>
    <scope>NUCLEOTIDE SEQUENCE [LARGE SCALE GENOMIC DNA]</scope>
    <source>
        <strain evidence="7">PS312</strain>
    </source>
</reference>
<keyword evidence="5" id="KW-0472">Membrane</keyword>
<accession>A0A8R1Z0U0</accession>
<dbReference type="GO" id="GO:0016020">
    <property type="term" value="C:membrane"/>
    <property type="evidence" value="ECO:0007669"/>
    <property type="project" value="UniProtKB-SubCell"/>
</dbReference>
<dbReference type="Pfam" id="PF10317">
    <property type="entry name" value="7TM_GPCR_Srd"/>
    <property type="match status" value="1"/>
</dbReference>
<evidence type="ECO:0000256" key="4">
    <source>
        <dbReference type="ARBA" id="ARBA00022989"/>
    </source>
</evidence>
<comment type="subcellular location">
    <subcellularLocation>
        <location evidence="1">Membrane</location>
        <topology evidence="1">Multi-pass membrane protein</topology>
    </subcellularLocation>
</comment>
<keyword evidence="4" id="KW-1133">Transmembrane helix</keyword>
<accession>A0A2A6CE47</accession>
<sequence length="156" mass="17799">MTASFGFRYYVLRFPVPTVKSTRRFNLLLALPTTICFVLFSFGRSPKSDIEDLLLKYVPQYDFSTTVIEALLNPTRNPCVLTTVWIGEICVALSPLTTLYFVKPYREKVVDLVMRRQRKLTTLSSTDFSSTDTGATRRQSVKAIKISIHSNHLPNQ</sequence>
<dbReference type="AlphaFoldDB" id="A0A2A6CE47"/>
<proteinExistence type="inferred from homology"/>
<evidence type="ECO:0000256" key="2">
    <source>
        <dbReference type="ARBA" id="ARBA00009166"/>
    </source>
</evidence>
<organism evidence="6 7">
    <name type="scientific">Pristionchus pacificus</name>
    <name type="common">Parasitic nematode worm</name>
    <dbReference type="NCBI Taxonomy" id="54126"/>
    <lineage>
        <taxon>Eukaryota</taxon>
        <taxon>Metazoa</taxon>
        <taxon>Ecdysozoa</taxon>
        <taxon>Nematoda</taxon>
        <taxon>Chromadorea</taxon>
        <taxon>Rhabditida</taxon>
        <taxon>Rhabditina</taxon>
        <taxon>Diplogasteromorpha</taxon>
        <taxon>Diplogasteroidea</taxon>
        <taxon>Neodiplogasteridae</taxon>
        <taxon>Pristionchus</taxon>
    </lineage>
</organism>
<gene>
    <name evidence="6" type="primary">WBGene00281547</name>
</gene>
<comment type="similarity">
    <text evidence="2">Belongs to the nematode receptor-like protein srd family.</text>
</comment>
<reference evidence="6" key="2">
    <citation type="submission" date="2022-06" db="UniProtKB">
        <authorList>
            <consortium name="EnsemblMetazoa"/>
        </authorList>
    </citation>
    <scope>IDENTIFICATION</scope>
    <source>
        <strain evidence="6">PS312</strain>
    </source>
</reference>
<dbReference type="InterPro" id="IPR050920">
    <property type="entry name" value="Nematode_rcpt-like_delta"/>
</dbReference>
<dbReference type="PANTHER" id="PTHR22945:SF40">
    <property type="entry name" value="SERPENTINE RECEPTOR, CLASS D (DELTA)-RELATED"/>
    <property type="match status" value="1"/>
</dbReference>
<evidence type="ECO:0000256" key="3">
    <source>
        <dbReference type="ARBA" id="ARBA00022692"/>
    </source>
</evidence>
<keyword evidence="3" id="KW-0812">Transmembrane</keyword>
<evidence type="ECO:0000313" key="7">
    <source>
        <dbReference type="Proteomes" id="UP000005239"/>
    </source>
</evidence>
<evidence type="ECO:0000256" key="5">
    <source>
        <dbReference type="ARBA" id="ARBA00023136"/>
    </source>
</evidence>
<dbReference type="EnsemblMetazoa" id="PPA43178.1">
    <property type="protein sequence ID" value="PPA43178.1"/>
    <property type="gene ID" value="WBGene00281547"/>
</dbReference>
<dbReference type="Proteomes" id="UP000005239">
    <property type="component" value="Unassembled WGS sequence"/>
</dbReference>